<gene>
    <name evidence="2" type="ORF">AB0I48_14735</name>
</gene>
<evidence type="ECO:0000313" key="2">
    <source>
        <dbReference type="EMBL" id="MEV0708815.1"/>
    </source>
</evidence>
<dbReference type="InterPro" id="IPR005184">
    <property type="entry name" value="DUF306_Meta_HslJ"/>
</dbReference>
<protein>
    <submittedName>
        <fullName evidence="2">META domain-containing protein</fullName>
    </submittedName>
</protein>
<keyword evidence="3" id="KW-1185">Reference proteome</keyword>
<feature type="domain" description="DUF306" evidence="1">
    <location>
        <begin position="24"/>
        <end position="123"/>
    </location>
</feature>
<dbReference type="EMBL" id="JBFAKC010000006">
    <property type="protein sequence ID" value="MEV0708815.1"/>
    <property type="molecule type" value="Genomic_DNA"/>
</dbReference>
<dbReference type="Pfam" id="PF03724">
    <property type="entry name" value="META"/>
    <property type="match status" value="1"/>
</dbReference>
<comment type="caution">
    <text evidence="2">The sequence shown here is derived from an EMBL/GenBank/DDBJ whole genome shotgun (WGS) entry which is preliminary data.</text>
</comment>
<evidence type="ECO:0000259" key="1">
    <source>
        <dbReference type="Pfam" id="PF03724"/>
    </source>
</evidence>
<reference evidence="2 3" key="1">
    <citation type="submission" date="2024-06" db="EMBL/GenBank/DDBJ databases">
        <title>The Natural Products Discovery Center: Release of the First 8490 Sequenced Strains for Exploring Actinobacteria Biosynthetic Diversity.</title>
        <authorList>
            <person name="Kalkreuter E."/>
            <person name="Kautsar S.A."/>
            <person name="Yang D."/>
            <person name="Bader C.D."/>
            <person name="Teijaro C.N."/>
            <person name="Fluegel L."/>
            <person name="Davis C.M."/>
            <person name="Simpson J.R."/>
            <person name="Lauterbach L."/>
            <person name="Steele A.D."/>
            <person name="Gui C."/>
            <person name="Meng S."/>
            <person name="Li G."/>
            <person name="Viehrig K."/>
            <person name="Ye F."/>
            <person name="Su P."/>
            <person name="Kiefer A.F."/>
            <person name="Nichols A."/>
            <person name="Cepeda A.J."/>
            <person name="Yan W."/>
            <person name="Fan B."/>
            <person name="Jiang Y."/>
            <person name="Adhikari A."/>
            <person name="Zheng C.-J."/>
            <person name="Schuster L."/>
            <person name="Cowan T.M."/>
            <person name="Smanski M.J."/>
            <person name="Chevrette M.G."/>
            <person name="De Carvalho L.P.S."/>
            <person name="Shen B."/>
        </authorList>
    </citation>
    <scope>NUCLEOTIDE SEQUENCE [LARGE SCALE GENOMIC DNA]</scope>
    <source>
        <strain evidence="2 3">NPDC050403</strain>
    </source>
</reference>
<dbReference type="Proteomes" id="UP001551695">
    <property type="component" value="Unassembled WGS sequence"/>
</dbReference>
<dbReference type="RefSeq" id="WP_157978782.1">
    <property type="nucleotide sequence ID" value="NZ_JBEXKW010000022.1"/>
</dbReference>
<proteinExistence type="predicted"/>
<dbReference type="Gene3D" id="2.40.128.270">
    <property type="match status" value="1"/>
</dbReference>
<evidence type="ECO:0000313" key="3">
    <source>
        <dbReference type="Proteomes" id="UP001551695"/>
    </source>
</evidence>
<name>A0ABV3FU71_9NOCA</name>
<accession>A0ABV3FU71</accession>
<organism evidence="2 3">
    <name type="scientific">Nocardia aurea</name>
    <dbReference type="NCBI Taxonomy" id="2144174"/>
    <lineage>
        <taxon>Bacteria</taxon>
        <taxon>Bacillati</taxon>
        <taxon>Actinomycetota</taxon>
        <taxon>Actinomycetes</taxon>
        <taxon>Mycobacteriales</taxon>
        <taxon>Nocardiaceae</taxon>
        <taxon>Nocardia</taxon>
    </lineage>
</organism>
<sequence>MVEHSTTVSEELFPPMNRPTLWGQRYASVSVTDDGTPRALVRNTRITLWFVAETRRLSAHAGCNTTMFDADLVGDILDARAPCSTLMACSPESEGQDLWLIEFLTRGPTFAVSEDGLVLTNNRTWIAFERVRDPEPESVGSWRFAPEPVGARGSFW</sequence>
<dbReference type="InterPro" id="IPR038670">
    <property type="entry name" value="HslJ-like_sf"/>
</dbReference>